<organism evidence="1 2">
    <name type="scientific">Agrobacterium salinitolerans</name>
    <dbReference type="NCBI Taxonomy" id="1183413"/>
    <lineage>
        <taxon>Bacteria</taxon>
        <taxon>Pseudomonadati</taxon>
        <taxon>Pseudomonadota</taxon>
        <taxon>Alphaproteobacteria</taxon>
        <taxon>Hyphomicrobiales</taxon>
        <taxon>Rhizobiaceae</taxon>
        <taxon>Rhizobium/Agrobacterium group</taxon>
        <taxon>Agrobacterium</taxon>
    </lineage>
</organism>
<dbReference type="AlphaFoldDB" id="A0A9X9KEX1"/>
<accession>A0A9X9KEX1</accession>
<gene>
    <name evidence="1" type="ORF">CFBP5507_18000</name>
</gene>
<dbReference type="RefSeq" id="WP_258114872.1">
    <property type="nucleotide sequence ID" value="NZ_CP074401.1"/>
</dbReference>
<proteinExistence type="predicted"/>
<dbReference type="KEGG" id="asal:CFBP5507_18000"/>
<evidence type="ECO:0000313" key="2">
    <source>
        <dbReference type="Proteomes" id="UP000298735"/>
    </source>
</evidence>
<dbReference type="EMBL" id="CP109969">
    <property type="protein sequence ID" value="UYZ09579.1"/>
    <property type="molecule type" value="Genomic_DNA"/>
</dbReference>
<evidence type="ECO:0000313" key="1">
    <source>
        <dbReference type="EMBL" id="UYZ09579.1"/>
    </source>
</evidence>
<dbReference type="Proteomes" id="UP000298735">
    <property type="component" value="Chromosome Linear"/>
</dbReference>
<name>A0A9X9KEX1_9HYPH</name>
<protein>
    <submittedName>
        <fullName evidence="1">Uncharacterized protein</fullName>
    </submittedName>
</protein>
<reference evidence="1" key="1">
    <citation type="submission" date="2022-10" db="EMBL/GenBank/DDBJ databases">
        <title>Complete genome sequence of Agrobacterium salinitolerans CFBP5507.</title>
        <authorList>
            <person name="Tchabashvili S."/>
            <person name="Yen H.-C."/>
            <person name="Haryono M."/>
            <person name="Lin Y.-C."/>
            <person name="Lai E.-M."/>
            <person name="Kuo C.-H."/>
        </authorList>
    </citation>
    <scope>NUCLEOTIDE SEQUENCE</scope>
    <source>
        <strain evidence="1">CFBP5507</strain>
    </source>
</reference>
<sequence length="43" mass="4817">MTERKLLVVCIVFSILEVVLAWHTTGPQINDHLRTSVQQAATP</sequence>